<dbReference type="AlphaFoldDB" id="A0A428QBR9"/>
<keyword evidence="1" id="KW-1133">Transmembrane helix</keyword>
<keyword evidence="1" id="KW-0472">Membrane</keyword>
<protein>
    <recommendedName>
        <fullName evidence="4">MARVEL domain-containing protein</fullName>
    </recommendedName>
</protein>
<keyword evidence="1" id="KW-0812">Transmembrane</keyword>
<sequence length="179" mass="19870">MSTNQFSNTSQPLRLRVLTGLRCIQLILAIAIASLYGTLLASEKSTETSISKISIFAEVVAVLSVATCALSFFMTIGSVAWCICDGSAFVLWTTLFGTSFTTMRYIGRVRSEGRASGYLNDSEFAKLQTVVYMNFFISFLWLGTTIQGILSLYLAKKRAHNMEEAKNRPDLEAREVFDD</sequence>
<dbReference type="Proteomes" id="UP000287972">
    <property type="component" value="Unassembled WGS sequence"/>
</dbReference>
<proteinExistence type="predicted"/>
<comment type="caution">
    <text evidence="2">The sequence shown here is derived from an EMBL/GenBank/DDBJ whole genome shotgun (WGS) entry which is preliminary data.</text>
</comment>
<evidence type="ECO:0008006" key="4">
    <source>
        <dbReference type="Google" id="ProtNLM"/>
    </source>
</evidence>
<reference evidence="2 3" key="1">
    <citation type="submission" date="2017-06" db="EMBL/GenBank/DDBJ databases">
        <title>Comparative genomic analysis of Ambrosia Fusariam Clade fungi.</title>
        <authorList>
            <person name="Stajich J.E."/>
            <person name="Carrillo J."/>
            <person name="Kijimoto T."/>
            <person name="Eskalen A."/>
            <person name="O'Donnell K."/>
            <person name="Kasson M."/>
        </authorList>
    </citation>
    <scope>NUCLEOTIDE SEQUENCE [LARGE SCALE GENOMIC DNA]</scope>
    <source>
        <strain evidence="2 3">NRRL62606</strain>
    </source>
</reference>
<dbReference type="EMBL" id="NKCL01000555">
    <property type="protein sequence ID" value="RSL62736.1"/>
    <property type="molecule type" value="Genomic_DNA"/>
</dbReference>
<feature type="transmembrane region" description="Helical" evidence="1">
    <location>
        <begin position="53"/>
        <end position="76"/>
    </location>
</feature>
<keyword evidence="3" id="KW-1185">Reference proteome</keyword>
<feature type="transmembrane region" description="Helical" evidence="1">
    <location>
        <begin position="127"/>
        <end position="154"/>
    </location>
</feature>
<feature type="transmembrane region" description="Helical" evidence="1">
    <location>
        <begin position="21"/>
        <end position="41"/>
    </location>
</feature>
<evidence type="ECO:0000313" key="2">
    <source>
        <dbReference type="EMBL" id="RSL62736.1"/>
    </source>
</evidence>
<evidence type="ECO:0000256" key="1">
    <source>
        <dbReference type="SAM" id="Phobius"/>
    </source>
</evidence>
<organism evidence="2 3">
    <name type="scientific">Fusarium floridanum</name>
    <dbReference type="NCBI Taxonomy" id="1325733"/>
    <lineage>
        <taxon>Eukaryota</taxon>
        <taxon>Fungi</taxon>
        <taxon>Dikarya</taxon>
        <taxon>Ascomycota</taxon>
        <taxon>Pezizomycotina</taxon>
        <taxon>Sordariomycetes</taxon>
        <taxon>Hypocreomycetidae</taxon>
        <taxon>Hypocreales</taxon>
        <taxon>Nectriaceae</taxon>
        <taxon>Fusarium</taxon>
        <taxon>Fusarium solani species complex</taxon>
    </lineage>
</organism>
<evidence type="ECO:0000313" key="3">
    <source>
        <dbReference type="Proteomes" id="UP000287972"/>
    </source>
</evidence>
<accession>A0A428QBR9</accession>
<feature type="transmembrane region" description="Helical" evidence="1">
    <location>
        <begin position="88"/>
        <end position="107"/>
    </location>
</feature>
<name>A0A428QBR9_9HYPO</name>
<gene>
    <name evidence="2" type="ORF">CEP51_013435</name>
</gene>